<feature type="compositionally biased region" description="Acidic residues" evidence="1">
    <location>
        <begin position="102"/>
        <end position="118"/>
    </location>
</feature>
<feature type="compositionally biased region" description="Acidic residues" evidence="1">
    <location>
        <begin position="83"/>
        <end position="92"/>
    </location>
</feature>
<sequence>MEGSSLRKIQSDNVAEEDMVEQDIFEKSDNESSGGGRVGDSGNAPVCENDSEEGRSWEDDCWFEDFSKGGFGEARDDIRQDAADDDGDDDGGGEGVGNDGNATDEDFKDVTDEDEEDDGGAKTNLHPSLVRLICDMLTMRAEQCRGAINVPALRKELDILACNDLVNLLKFSPMPDENDTNQPSLIVSIQLEANLKRLAILRYTEPDTSKRILEDSADERTEYGRWSLFHLLVTIWITSAILEDS</sequence>
<proteinExistence type="predicted"/>
<gene>
    <name evidence="2" type="ORF">QBC42DRAFT_290743</name>
</gene>
<evidence type="ECO:0000256" key="1">
    <source>
        <dbReference type="SAM" id="MobiDB-lite"/>
    </source>
</evidence>
<accession>A0AAV9HBU9</accession>
<comment type="caution">
    <text evidence="2">The sequence shown here is derived from an EMBL/GenBank/DDBJ whole genome shotgun (WGS) entry which is preliminary data.</text>
</comment>
<reference evidence="2" key="2">
    <citation type="submission" date="2023-06" db="EMBL/GenBank/DDBJ databases">
        <authorList>
            <consortium name="Lawrence Berkeley National Laboratory"/>
            <person name="Mondo S.J."/>
            <person name="Hensen N."/>
            <person name="Bonometti L."/>
            <person name="Westerberg I."/>
            <person name="Brannstrom I.O."/>
            <person name="Guillou S."/>
            <person name="Cros-Aarteil S."/>
            <person name="Calhoun S."/>
            <person name="Haridas S."/>
            <person name="Kuo A."/>
            <person name="Pangilinan J."/>
            <person name="Riley R."/>
            <person name="Labutti K."/>
            <person name="Andreopoulos B."/>
            <person name="Lipzen A."/>
            <person name="Chen C."/>
            <person name="Yanf M."/>
            <person name="Daum C."/>
            <person name="Ng V."/>
            <person name="Clum A."/>
            <person name="Steindorff A."/>
            <person name="Ohm R."/>
            <person name="Martin F."/>
            <person name="Silar P."/>
            <person name="Natvig D."/>
            <person name="Lalanne C."/>
            <person name="Gautier V."/>
            <person name="Ament-Velasquez S.L."/>
            <person name="Kruys A."/>
            <person name="Hutchinson M.I."/>
            <person name="Powell A.J."/>
            <person name="Barry K."/>
            <person name="Miller A.N."/>
            <person name="Grigoriev I.V."/>
            <person name="Debuchy R."/>
            <person name="Gladieux P."/>
            <person name="Thoren M.H."/>
            <person name="Johannesson H."/>
        </authorList>
    </citation>
    <scope>NUCLEOTIDE SEQUENCE</scope>
    <source>
        <strain evidence="2">PSN324</strain>
    </source>
</reference>
<evidence type="ECO:0000313" key="3">
    <source>
        <dbReference type="Proteomes" id="UP001321749"/>
    </source>
</evidence>
<reference evidence="2" key="1">
    <citation type="journal article" date="2023" name="Mol. Phylogenet. Evol.">
        <title>Genome-scale phylogeny and comparative genomics of the fungal order Sordariales.</title>
        <authorList>
            <person name="Hensen N."/>
            <person name="Bonometti L."/>
            <person name="Westerberg I."/>
            <person name="Brannstrom I.O."/>
            <person name="Guillou S."/>
            <person name="Cros-Aarteil S."/>
            <person name="Calhoun S."/>
            <person name="Haridas S."/>
            <person name="Kuo A."/>
            <person name="Mondo S."/>
            <person name="Pangilinan J."/>
            <person name="Riley R."/>
            <person name="LaButti K."/>
            <person name="Andreopoulos B."/>
            <person name="Lipzen A."/>
            <person name="Chen C."/>
            <person name="Yan M."/>
            <person name="Daum C."/>
            <person name="Ng V."/>
            <person name="Clum A."/>
            <person name="Steindorff A."/>
            <person name="Ohm R.A."/>
            <person name="Martin F."/>
            <person name="Silar P."/>
            <person name="Natvig D.O."/>
            <person name="Lalanne C."/>
            <person name="Gautier V."/>
            <person name="Ament-Velasquez S.L."/>
            <person name="Kruys A."/>
            <person name="Hutchinson M.I."/>
            <person name="Powell A.J."/>
            <person name="Barry K."/>
            <person name="Miller A.N."/>
            <person name="Grigoriev I.V."/>
            <person name="Debuchy R."/>
            <person name="Gladieux P."/>
            <person name="Hiltunen Thoren M."/>
            <person name="Johannesson H."/>
        </authorList>
    </citation>
    <scope>NUCLEOTIDE SEQUENCE</scope>
    <source>
        <strain evidence="2">PSN324</strain>
    </source>
</reference>
<dbReference type="AlphaFoldDB" id="A0AAV9HBU9"/>
<evidence type="ECO:0000313" key="2">
    <source>
        <dbReference type="EMBL" id="KAK4458267.1"/>
    </source>
</evidence>
<feature type="region of interest" description="Disordered" evidence="1">
    <location>
        <begin position="1"/>
        <end position="124"/>
    </location>
</feature>
<organism evidence="2 3">
    <name type="scientific">Cladorrhinum samala</name>
    <dbReference type="NCBI Taxonomy" id="585594"/>
    <lineage>
        <taxon>Eukaryota</taxon>
        <taxon>Fungi</taxon>
        <taxon>Dikarya</taxon>
        <taxon>Ascomycota</taxon>
        <taxon>Pezizomycotina</taxon>
        <taxon>Sordariomycetes</taxon>
        <taxon>Sordariomycetidae</taxon>
        <taxon>Sordariales</taxon>
        <taxon>Podosporaceae</taxon>
        <taxon>Cladorrhinum</taxon>
    </lineage>
</organism>
<feature type="compositionally biased region" description="Basic and acidic residues" evidence="1">
    <location>
        <begin position="73"/>
        <end position="82"/>
    </location>
</feature>
<protein>
    <submittedName>
        <fullName evidence="2">Uncharacterized protein</fullName>
    </submittedName>
</protein>
<keyword evidence="3" id="KW-1185">Reference proteome</keyword>
<dbReference type="Proteomes" id="UP001321749">
    <property type="component" value="Unassembled WGS sequence"/>
</dbReference>
<name>A0AAV9HBU9_9PEZI</name>
<dbReference type="EMBL" id="MU865076">
    <property type="protein sequence ID" value="KAK4458267.1"/>
    <property type="molecule type" value="Genomic_DNA"/>
</dbReference>
<feature type="compositionally biased region" description="Acidic residues" evidence="1">
    <location>
        <begin position="14"/>
        <end position="23"/>
    </location>
</feature>